<evidence type="ECO:0000313" key="2">
    <source>
        <dbReference type="EMBL" id="GAT49563.1"/>
    </source>
</evidence>
<keyword evidence="3" id="KW-1185">Reference proteome</keyword>
<feature type="compositionally biased region" description="Polar residues" evidence="1">
    <location>
        <begin position="20"/>
        <end position="29"/>
    </location>
</feature>
<evidence type="ECO:0000256" key="1">
    <source>
        <dbReference type="SAM" id="MobiDB-lite"/>
    </source>
</evidence>
<accession>A0ABQ0LEP1</accession>
<feature type="compositionally biased region" description="Pro residues" evidence="1">
    <location>
        <begin position="500"/>
        <end position="516"/>
    </location>
</feature>
<dbReference type="EMBL" id="DF845642">
    <property type="protein sequence ID" value="GAT49563.1"/>
    <property type="molecule type" value="Genomic_DNA"/>
</dbReference>
<feature type="region of interest" description="Disordered" evidence="1">
    <location>
        <begin position="1"/>
        <end position="77"/>
    </location>
</feature>
<sequence length="663" mass="72264">MHPSQSPHLGGSDLPAVHSRFSTPFSDTNYYQQRPPSSRSSASGMDWPMGANSSRRQSISGSSADSQGPSRIGSQSPELFCTQLPSLPHGQISPNAQMILSMASHDDLLMWSPSHLELFRENESLNGKFQVLMNNYNTLATSIPRIFTIIPNPYNIQVPAIGPSLPPSLPPTSHPPAVKYWQLSDWTKRPAASGELAVVPAKPSRQSTAARSDDEDDTDSDPGDEASNIDGDEMPGLKKRKTDKLGFLEHNDGSRFTPAQEKHARASAYSIYESFLNDGIAPLKWGRTTVELTTCFRAQIIGLVPQTAYGENYWKADKLATETYPQWLRRKKDKVAAQGIDAEKEKKREMKQRKKERKKEEEKKRKLPDATQDTSSKRRRTNDGKTIPALALLSDDEEPALSQLISFTTNNNRDELLTPPETPIESSAPTFPILLGAAEPMAPLASDKRVPSVERALPPAPAPVVAAPRPKPKFCVPRNPLSRMTAPPAAASRVLSTQTQPPPPQQSDTPKPPPGPETASSSLPLPDPEAESFASPTAVPHGAGIPLALDQQSVQGPKAPSAPHVVPPPPPATTSATTKEKEKGSTYFSFNKTSYTAYNYFGRQFTQGKKKITQKDVKDAYEKLTDNEKKTWKEAAQKAKDATVAGSGSQAESQQVSGSQVQM</sequence>
<evidence type="ECO:0000313" key="3">
    <source>
        <dbReference type="Proteomes" id="UP000815677"/>
    </source>
</evidence>
<dbReference type="Proteomes" id="UP000815677">
    <property type="component" value="Unassembled WGS sequence"/>
</dbReference>
<feature type="region of interest" description="Disordered" evidence="1">
    <location>
        <begin position="412"/>
        <end position="431"/>
    </location>
</feature>
<feature type="compositionally biased region" description="Basic and acidic residues" evidence="1">
    <location>
        <begin position="358"/>
        <end position="368"/>
    </location>
</feature>
<feature type="region of interest" description="Disordered" evidence="1">
    <location>
        <begin position="460"/>
        <end position="586"/>
    </location>
</feature>
<evidence type="ECO:0008006" key="4">
    <source>
        <dbReference type="Google" id="ProtNLM"/>
    </source>
</evidence>
<reference evidence="2" key="1">
    <citation type="submission" date="2014-09" db="EMBL/GenBank/DDBJ databases">
        <title>Genome sequence of the luminous mushroom Mycena chlorophos for searching fungal bioluminescence genes.</title>
        <authorList>
            <person name="Tanaka Y."/>
            <person name="Kasuga D."/>
            <person name="Oba Y."/>
            <person name="Hase S."/>
            <person name="Sato K."/>
            <person name="Oba Y."/>
            <person name="Sakakibara Y."/>
        </authorList>
    </citation>
    <scope>NUCLEOTIDE SEQUENCE</scope>
</reference>
<feature type="region of interest" description="Disordered" evidence="1">
    <location>
        <begin position="639"/>
        <end position="663"/>
    </location>
</feature>
<feature type="region of interest" description="Disordered" evidence="1">
    <location>
        <begin position="193"/>
        <end position="238"/>
    </location>
</feature>
<feature type="compositionally biased region" description="Polar residues" evidence="1">
    <location>
        <begin position="646"/>
        <end position="663"/>
    </location>
</feature>
<name>A0ABQ0LEP1_MYCCL</name>
<protein>
    <recommendedName>
        <fullName evidence="4">HMG box domain-containing protein</fullName>
    </recommendedName>
</protein>
<feature type="compositionally biased region" description="Low complexity" evidence="1">
    <location>
        <begin position="53"/>
        <end position="71"/>
    </location>
</feature>
<organism evidence="2 3">
    <name type="scientific">Mycena chlorophos</name>
    <name type="common">Agaric fungus</name>
    <name type="synonym">Agaricus chlorophos</name>
    <dbReference type="NCBI Taxonomy" id="658473"/>
    <lineage>
        <taxon>Eukaryota</taxon>
        <taxon>Fungi</taxon>
        <taxon>Dikarya</taxon>
        <taxon>Basidiomycota</taxon>
        <taxon>Agaricomycotina</taxon>
        <taxon>Agaricomycetes</taxon>
        <taxon>Agaricomycetidae</taxon>
        <taxon>Agaricales</taxon>
        <taxon>Marasmiineae</taxon>
        <taxon>Mycenaceae</taxon>
        <taxon>Mycena</taxon>
    </lineage>
</organism>
<feature type="compositionally biased region" description="Low complexity" evidence="1">
    <location>
        <begin position="30"/>
        <end position="41"/>
    </location>
</feature>
<proteinExistence type="predicted"/>
<gene>
    <name evidence="2" type="ORF">MCHLO_06868</name>
</gene>
<feature type="region of interest" description="Disordered" evidence="1">
    <location>
        <begin position="335"/>
        <end position="394"/>
    </location>
</feature>
<feature type="compositionally biased region" description="Acidic residues" evidence="1">
    <location>
        <begin position="213"/>
        <end position="224"/>
    </location>
</feature>